<gene>
    <name evidence="1" type="ORF">Amon02_001114200</name>
</gene>
<accession>A0ACB5U454</accession>
<organism evidence="1 2">
    <name type="scientific">Ambrosiozyma monospora</name>
    <name type="common">Yeast</name>
    <name type="synonym">Endomycopsis monosporus</name>
    <dbReference type="NCBI Taxonomy" id="43982"/>
    <lineage>
        <taxon>Eukaryota</taxon>
        <taxon>Fungi</taxon>
        <taxon>Dikarya</taxon>
        <taxon>Ascomycota</taxon>
        <taxon>Saccharomycotina</taxon>
        <taxon>Pichiomycetes</taxon>
        <taxon>Pichiales</taxon>
        <taxon>Pichiaceae</taxon>
        <taxon>Ambrosiozyma</taxon>
    </lineage>
</organism>
<keyword evidence="2" id="KW-1185">Reference proteome</keyword>
<name>A0ACB5U454_AMBMO</name>
<dbReference type="EMBL" id="BSXS01011661">
    <property type="protein sequence ID" value="GMF01014.1"/>
    <property type="molecule type" value="Genomic_DNA"/>
</dbReference>
<evidence type="ECO:0000313" key="1">
    <source>
        <dbReference type="EMBL" id="GMF01014.1"/>
    </source>
</evidence>
<comment type="caution">
    <text evidence="1">The sequence shown here is derived from an EMBL/GenBank/DDBJ whole genome shotgun (WGS) entry which is preliminary data.</text>
</comment>
<sequence length="266" mass="30658">MSVSYPLSPSNGVSLASQLPVEIQFVVLKEVVMNHLNYKRGSGLVFGFYQTHHDMLAQLVSMLGYSADFDMVLSMVIQELDFDSTIFVSLHFKRFARFIITKSLQIKSMKVFPSFHDATLFNEPDIIRFLEFHCQTVVSFSTIGIWPFSSERMLKHSYYLKFTHCLNWRHDMFSLLYHCGLLSQLRRLTKLVIHLKDQGNITVLNRIIKASWFKASTKLVLKFEPGKDSDAVDCLSRLNGILQENERLNISMDISLINSNATFQIE</sequence>
<protein>
    <submittedName>
        <fullName evidence="1">Unnamed protein product</fullName>
    </submittedName>
</protein>
<evidence type="ECO:0000313" key="2">
    <source>
        <dbReference type="Proteomes" id="UP001165064"/>
    </source>
</evidence>
<proteinExistence type="predicted"/>
<reference evidence="1" key="1">
    <citation type="submission" date="2023-04" db="EMBL/GenBank/DDBJ databases">
        <title>Ambrosiozyma monospora NBRC 10751.</title>
        <authorList>
            <person name="Ichikawa N."/>
            <person name="Sato H."/>
            <person name="Tonouchi N."/>
        </authorList>
    </citation>
    <scope>NUCLEOTIDE SEQUENCE</scope>
    <source>
        <strain evidence="1">NBRC 10751</strain>
    </source>
</reference>
<dbReference type="Proteomes" id="UP001165064">
    <property type="component" value="Unassembled WGS sequence"/>
</dbReference>